<protein>
    <submittedName>
        <fullName evidence="6">Helix-turn-helix domain-containing protein</fullName>
    </submittedName>
</protein>
<dbReference type="PRINTS" id="PR00032">
    <property type="entry name" value="HTHARAC"/>
</dbReference>
<evidence type="ECO:0000256" key="3">
    <source>
        <dbReference type="ARBA" id="ARBA00023163"/>
    </source>
</evidence>
<keyword evidence="1" id="KW-0805">Transcription regulation</keyword>
<dbReference type="PROSITE" id="PS00041">
    <property type="entry name" value="HTH_ARAC_FAMILY_1"/>
    <property type="match status" value="1"/>
</dbReference>
<feature type="region of interest" description="Disordered" evidence="4">
    <location>
        <begin position="326"/>
        <end position="351"/>
    </location>
</feature>
<dbReference type="PROSITE" id="PS01124">
    <property type="entry name" value="HTH_ARAC_FAMILY_2"/>
    <property type="match status" value="1"/>
</dbReference>
<dbReference type="InterPro" id="IPR035418">
    <property type="entry name" value="AraC-bd_2"/>
</dbReference>
<dbReference type="PANTHER" id="PTHR46796">
    <property type="entry name" value="HTH-TYPE TRANSCRIPTIONAL ACTIVATOR RHAS-RELATED"/>
    <property type="match status" value="1"/>
</dbReference>
<dbReference type="Pfam" id="PF14525">
    <property type="entry name" value="AraC_binding_2"/>
    <property type="match status" value="1"/>
</dbReference>
<proteinExistence type="predicted"/>
<evidence type="ECO:0000313" key="7">
    <source>
        <dbReference type="Proteomes" id="UP001600424"/>
    </source>
</evidence>
<keyword evidence="7" id="KW-1185">Reference proteome</keyword>
<evidence type="ECO:0000259" key="5">
    <source>
        <dbReference type="PROSITE" id="PS01124"/>
    </source>
</evidence>
<dbReference type="EMBL" id="JBHTRV010000001">
    <property type="protein sequence ID" value="MFE5978191.1"/>
    <property type="molecule type" value="Genomic_DNA"/>
</dbReference>
<dbReference type="InterPro" id="IPR018060">
    <property type="entry name" value="HTH_AraC"/>
</dbReference>
<dbReference type="PANTHER" id="PTHR46796:SF6">
    <property type="entry name" value="ARAC SUBFAMILY"/>
    <property type="match status" value="1"/>
</dbReference>
<dbReference type="SUPFAM" id="SSF46689">
    <property type="entry name" value="Homeodomain-like"/>
    <property type="match status" value="1"/>
</dbReference>
<evidence type="ECO:0000256" key="4">
    <source>
        <dbReference type="SAM" id="MobiDB-lite"/>
    </source>
</evidence>
<dbReference type="Pfam" id="PF12833">
    <property type="entry name" value="HTH_18"/>
    <property type="match status" value="1"/>
</dbReference>
<name>A0ABW6IKV0_STRWE</name>
<gene>
    <name evidence="6" type="ORF">ACFQ63_00610</name>
</gene>
<dbReference type="InterPro" id="IPR009057">
    <property type="entry name" value="Homeodomain-like_sf"/>
</dbReference>
<evidence type="ECO:0000313" key="6">
    <source>
        <dbReference type="EMBL" id="MFE5978191.1"/>
    </source>
</evidence>
<dbReference type="RefSeq" id="WP_386250984.1">
    <property type="nucleotide sequence ID" value="NZ_JBHTRV010000001.1"/>
</dbReference>
<keyword evidence="2" id="KW-0238">DNA-binding</keyword>
<evidence type="ECO:0000256" key="1">
    <source>
        <dbReference type="ARBA" id="ARBA00023015"/>
    </source>
</evidence>
<sequence length="351" mass="37666">MGLLASPDAVGAGEDGFDWFCETVSSTVMPVTLSTRNPADFRASMTDLDLGAVRLSAVACSPVLSRRTSTHVRRDDPERLHLGLVTRGEVRISQHGNESVVAGGIVLTDTSRPSEGVCAEGRIETVVLQIPRQALGLSPDRVDRLLARNLATDVGSGAILADFLKTLLARGPQCRPEELRGMGSVALDLATAFLARQLGDPGEAPAEARAQEVLQRIYRFVESNLGDPGLTPEVIADRHNMSMRGLHRLFGDQPLTVAAHIRRSRLEHAHTDLACEELSGQPVQAIAARWGFPSATGFSRAFREAFGVTPSEHRALSLAVPRHAEDRNPARHAHHRAPLGPTFSAGDSATA</sequence>
<organism evidence="6 7">
    <name type="scientific">Streptomyces wedmorensis</name>
    <dbReference type="NCBI Taxonomy" id="43759"/>
    <lineage>
        <taxon>Bacteria</taxon>
        <taxon>Bacillati</taxon>
        <taxon>Actinomycetota</taxon>
        <taxon>Actinomycetes</taxon>
        <taxon>Kitasatosporales</taxon>
        <taxon>Streptomycetaceae</taxon>
        <taxon>Streptomyces</taxon>
    </lineage>
</organism>
<comment type="caution">
    <text evidence="6">The sequence shown here is derived from an EMBL/GenBank/DDBJ whole genome shotgun (WGS) entry which is preliminary data.</text>
</comment>
<feature type="domain" description="HTH araC/xylS-type" evidence="5">
    <location>
        <begin position="215"/>
        <end position="316"/>
    </location>
</feature>
<dbReference type="InterPro" id="IPR020449">
    <property type="entry name" value="Tscrpt_reg_AraC-type_HTH"/>
</dbReference>
<dbReference type="SMART" id="SM00342">
    <property type="entry name" value="HTH_ARAC"/>
    <property type="match status" value="1"/>
</dbReference>
<keyword evidence="3" id="KW-0804">Transcription</keyword>
<dbReference type="InterPro" id="IPR050204">
    <property type="entry name" value="AraC_XylS_family_regulators"/>
</dbReference>
<evidence type="ECO:0000256" key="2">
    <source>
        <dbReference type="ARBA" id="ARBA00023125"/>
    </source>
</evidence>
<dbReference type="Gene3D" id="1.10.10.60">
    <property type="entry name" value="Homeodomain-like"/>
    <property type="match status" value="1"/>
</dbReference>
<dbReference type="Proteomes" id="UP001600424">
    <property type="component" value="Unassembled WGS sequence"/>
</dbReference>
<dbReference type="InterPro" id="IPR018062">
    <property type="entry name" value="HTH_AraC-typ_CS"/>
</dbReference>
<reference evidence="6 7" key="1">
    <citation type="submission" date="2024-09" db="EMBL/GenBank/DDBJ databases">
        <title>The Natural Products Discovery Center: Release of the First 8490 Sequenced Strains for Exploring Actinobacteria Biosynthetic Diversity.</title>
        <authorList>
            <person name="Kalkreuter E."/>
            <person name="Kautsar S.A."/>
            <person name="Yang D."/>
            <person name="Bader C.D."/>
            <person name="Teijaro C.N."/>
            <person name="Fluegel L."/>
            <person name="Davis C.M."/>
            <person name="Simpson J.R."/>
            <person name="Lauterbach L."/>
            <person name="Steele A.D."/>
            <person name="Gui C."/>
            <person name="Meng S."/>
            <person name="Li G."/>
            <person name="Viehrig K."/>
            <person name="Ye F."/>
            <person name="Su P."/>
            <person name="Kiefer A.F."/>
            <person name="Nichols A."/>
            <person name="Cepeda A.J."/>
            <person name="Yan W."/>
            <person name="Fan B."/>
            <person name="Jiang Y."/>
            <person name="Adhikari A."/>
            <person name="Zheng C.-J."/>
            <person name="Schuster L."/>
            <person name="Cowan T.M."/>
            <person name="Smanski M.J."/>
            <person name="Chevrette M.G."/>
            <person name="De Carvalho L.P.S."/>
            <person name="Shen B."/>
        </authorList>
    </citation>
    <scope>NUCLEOTIDE SEQUENCE [LARGE SCALE GENOMIC DNA]</scope>
    <source>
        <strain evidence="6 7">NPDC056472</strain>
    </source>
</reference>
<accession>A0ABW6IKV0</accession>